<keyword evidence="1" id="KW-0489">Methyltransferase</keyword>
<dbReference type="EMBL" id="CP059732">
    <property type="protein sequence ID" value="QMW01461.1"/>
    <property type="molecule type" value="Genomic_DNA"/>
</dbReference>
<keyword evidence="1" id="KW-0808">Transferase</keyword>
<name>A0A7G5GRG9_9BACT</name>
<dbReference type="Gene3D" id="2.20.25.110">
    <property type="entry name" value="S-adenosyl-L-methionine-dependent methyltransferases"/>
    <property type="match status" value="1"/>
</dbReference>
<evidence type="ECO:0000313" key="2">
    <source>
        <dbReference type="Proteomes" id="UP000515369"/>
    </source>
</evidence>
<gene>
    <name evidence="1" type="ORF">H3H32_26390</name>
</gene>
<evidence type="ECO:0000313" key="1">
    <source>
        <dbReference type="EMBL" id="QMW01461.1"/>
    </source>
</evidence>
<dbReference type="InterPro" id="IPR029063">
    <property type="entry name" value="SAM-dependent_MTases_sf"/>
</dbReference>
<dbReference type="GO" id="GO:0032259">
    <property type="term" value="P:methylation"/>
    <property type="evidence" value="ECO:0007669"/>
    <property type="project" value="UniProtKB-KW"/>
</dbReference>
<protein>
    <submittedName>
        <fullName evidence="1">Class I SAM-dependent methyltransferase</fullName>
    </submittedName>
</protein>
<dbReference type="Gene3D" id="3.40.50.150">
    <property type="entry name" value="Vaccinia Virus protein VP39"/>
    <property type="match status" value="1"/>
</dbReference>
<dbReference type="KEGG" id="sfol:H3H32_26390"/>
<proteinExistence type="predicted"/>
<reference evidence="1 2" key="1">
    <citation type="submission" date="2020-07" db="EMBL/GenBank/DDBJ databases">
        <title>Spirosoma foliorum sp. nov., isolated from the leaves on the Nejang mountain Korea, Republic of.</title>
        <authorList>
            <person name="Ho H."/>
            <person name="Lee Y.-J."/>
            <person name="Nurcahyanto D.-A."/>
            <person name="Kim S.-G."/>
        </authorList>
    </citation>
    <scope>NUCLEOTIDE SEQUENCE [LARGE SCALE GENOMIC DNA]</scope>
    <source>
        <strain evidence="1 2">PL0136</strain>
    </source>
</reference>
<dbReference type="GO" id="GO:0008168">
    <property type="term" value="F:methyltransferase activity"/>
    <property type="evidence" value="ECO:0007669"/>
    <property type="project" value="UniProtKB-KW"/>
</dbReference>
<dbReference type="RefSeq" id="WP_182458743.1">
    <property type="nucleotide sequence ID" value="NZ_CP059732.1"/>
</dbReference>
<keyword evidence="2" id="KW-1185">Reference proteome</keyword>
<accession>A0A7G5GRG9</accession>
<dbReference type="AlphaFoldDB" id="A0A7G5GRG9"/>
<dbReference type="SUPFAM" id="SSF53335">
    <property type="entry name" value="S-adenosyl-L-methionine-dependent methyltransferases"/>
    <property type="match status" value="1"/>
</dbReference>
<sequence length="486" mass="56959">MWIAKSREPNRMRNVEAFLANWDNPTLLEINKKVNLKKSSAGNLNYNGSLDGKKGPNLVSKNIHFTSHLEKGVSDLVMYLTGTLDCITYTSCEGHMSERINSERHVGIIPRDVIDYIRIINFFSSVWNKVTIIESRFKSIRFGIAKNNLLDRNRLYSVLDFYLYKHPGQKWKTYFSEINKATQELILILRNERVFNKGENDYLEHFRSDLNNIYLSLPTTNKFPYTDANYQAGLLEIHKSEKTDQASRKSNVNKKIFSWYFKHIHGFQNKYIIHPLCGPGIEALELSKLGLEKYLGIDQSTIAIDEANNQLMKKEGYKFIAKNIFDCLQFDEKFDIFLLSYEAINSFSESEFISILKFAKDNLYYNGLLCGDIRFLKDDKYKYVNKASIIDTPDFINQEGEYSQILEVTNWNNKTRKLSKYYFTVDYNPLLIANLYDYFTWIPTEKQFIKCLNKFGFTIKMKEKVLEGLYSDVRECRDNVFFIAKM</sequence>
<organism evidence="1 2">
    <name type="scientific">Spirosoma foliorum</name>
    <dbReference type="NCBI Taxonomy" id="2710596"/>
    <lineage>
        <taxon>Bacteria</taxon>
        <taxon>Pseudomonadati</taxon>
        <taxon>Bacteroidota</taxon>
        <taxon>Cytophagia</taxon>
        <taxon>Cytophagales</taxon>
        <taxon>Cytophagaceae</taxon>
        <taxon>Spirosoma</taxon>
    </lineage>
</organism>
<dbReference type="Proteomes" id="UP000515369">
    <property type="component" value="Chromosome"/>
</dbReference>